<feature type="region of interest" description="Disordered" evidence="1">
    <location>
        <begin position="360"/>
        <end position="393"/>
    </location>
</feature>
<keyword evidence="2" id="KW-1133">Transmembrane helix</keyword>
<feature type="compositionally biased region" description="Low complexity" evidence="1">
    <location>
        <begin position="365"/>
        <end position="376"/>
    </location>
</feature>
<protein>
    <recommendedName>
        <fullName evidence="5">Mid2 domain-containing protein</fullName>
    </recommendedName>
</protein>
<name>G8ZLG1_TORDE</name>
<dbReference type="EMBL" id="HE616742">
    <property type="protein sequence ID" value="CCE89455.1"/>
    <property type="molecule type" value="Genomic_DNA"/>
</dbReference>
<feature type="region of interest" description="Disordered" evidence="1">
    <location>
        <begin position="255"/>
        <end position="275"/>
    </location>
</feature>
<evidence type="ECO:0000313" key="4">
    <source>
        <dbReference type="Proteomes" id="UP000005627"/>
    </source>
</evidence>
<keyword evidence="4" id="KW-1185">Reference proteome</keyword>
<feature type="transmembrane region" description="Helical" evidence="2">
    <location>
        <begin position="208"/>
        <end position="230"/>
    </location>
</feature>
<dbReference type="RefSeq" id="XP_003678666.1">
    <property type="nucleotide sequence ID" value="XM_003678618.1"/>
</dbReference>
<dbReference type="HOGENOM" id="CLU_702453_0_0_1"/>
<dbReference type="eggNOG" id="ENOG502S5S1">
    <property type="taxonomic scope" value="Eukaryota"/>
</dbReference>
<keyword evidence="2" id="KW-0812">Transmembrane</keyword>
<reference evidence="3 4" key="1">
    <citation type="journal article" date="2011" name="Proc. Natl. Acad. Sci. U.S.A.">
        <title>Evolutionary erosion of yeast sex chromosomes by mating-type switching accidents.</title>
        <authorList>
            <person name="Gordon J.L."/>
            <person name="Armisen D."/>
            <person name="Proux-Wera E."/>
            <person name="Oheigeartaigh S.S."/>
            <person name="Byrne K.P."/>
            <person name="Wolfe K.H."/>
        </authorList>
    </citation>
    <scope>NUCLEOTIDE SEQUENCE [LARGE SCALE GENOMIC DNA]</scope>
    <source>
        <strain evidence="4">ATCC 10662 / CBS 1146 / NBRC 0425 / NCYC 2629 / NRRL Y-866</strain>
    </source>
</reference>
<dbReference type="KEGG" id="tdl:TDEL_0A01230"/>
<dbReference type="AlphaFoldDB" id="G8ZLG1"/>
<feature type="region of interest" description="Disordered" evidence="1">
    <location>
        <begin position="288"/>
        <end position="338"/>
    </location>
</feature>
<feature type="compositionally biased region" description="Polar residues" evidence="1">
    <location>
        <begin position="288"/>
        <end position="298"/>
    </location>
</feature>
<evidence type="ECO:0000256" key="2">
    <source>
        <dbReference type="SAM" id="Phobius"/>
    </source>
</evidence>
<evidence type="ECO:0000313" key="3">
    <source>
        <dbReference type="EMBL" id="CCE89455.1"/>
    </source>
</evidence>
<proteinExistence type="predicted"/>
<evidence type="ECO:0000256" key="1">
    <source>
        <dbReference type="SAM" id="MobiDB-lite"/>
    </source>
</evidence>
<dbReference type="STRING" id="1076872.G8ZLG1"/>
<dbReference type="InParanoid" id="G8ZLG1"/>
<sequence>MVFNSSSVRQSSETGGWSLTDIAFSSVSTSAEESTSTWGPAIVTPSSSSLASSQSSSKSSSQWSSAIYVSSSVYDVSSSSPTVFSSDQTSVSTLVPSYPWSSVSSSSSKQSFSSDFATTSTSASSPGYTVSSDSKSAFIIYTQQYYITGSSTTFETGLPTTTVRAKTATSSFSVPSATQTRDFEFYQNWLNGSLGESGSPTTPAKNKIIGGVVGGVGGLLLCSIVIWLMFFRRRKNKAEPTVGFTYEIGRRAGYPSQSQSVDIDQEKTQPTRQAPFLARIKNKAIAQISKNRNSVPQNEESDPFQEEFDFRKRPQPPIPPARSRHDTNQEASTRPAYDVPIDHRFSYVSSLTDSSYISSAEGDYSSLSSTSVRLPSDVPNHSESSHGFLREVI</sequence>
<dbReference type="OrthoDB" id="4036548at2759"/>
<dbReference type="GeneID" id="11503213"/>
<evidence type="ECO:0008006" key="5">
    <source>
        <dbReference type="Google" id="ProtNLM"/>
    </source>
</evidence>
<gene>
    <name evidence="3" type="primary">TDEL0A01230</name>
    <name evidence="3" type="ORF">TDEL_0A01230</name>
</gene>
<dbReference type="FunCoup" id="G8ZLG1">
    <property type="interactions" value="25"/>
</dbReference>
<dbReference type="Proteomes" id="UP000005627">
    <property type="component" value="Chromosome 1"/>
</dbReference>
<accession>G8ZLG1</accession>
<keyword evidence="2" id="KW-0472">Membrane</keyword>
<organism evidence="3 4">
    <name type="scientific">Torulaspora delbrueckii</name>
    <name type="common">Yeast</name>
    <name type="synonym">Candida colliculosa</name>
    <dbReference type="NCBI Taxonomy" id="4950"/>
    <lineage>
        <taxon>Eukaryota</taxon>
        <taxon>Fungi</taxon>
        <taxon>Dikarya</taxon>
        <taxon>Ascomycota</taxon>
        <taxon>Saccharomycotina</taxon>
        <taxon>Saccharomycetes</taxon>
        <taxon>Saccharomycetales</taxon>
        <taxon>Saccharomycetaceae</taxon>
        <taxon>Torulaspora</taxon>
    </lineage>
</organism>